<dbReference type="SUPFAM" id="SSF52540">
    <property type="entry name" value="P-loop containing nucleoside triphosphate hydrolases"/>
    <property type="match status" value="1"/>
</dbReference>
<dbReference type="Pfam" id="PF04397">
    <property type="entry name" value="LytTR"/>
    <property type="match status" value="1"/>
</dbReference>
<comment type="caution">
    <text evidence="3">The sequence shown here is derived from an EMBL/GenBank/DDBJ whole genome shotgun (WGS) entry which is preliminary data.</text>
</comment>
<dbReference type="EMBL" id="JANSKX010000029">
    <property type="protein sequence ID" value="MCY1595287.1"/>
    <property type="molecule type" value="Genomic_DNA"/>
</dbReference>
<accession>A0A9Q4H050</accession>
<evidence type="ECO:0000313" key="3">
    <source>
        <dbReference type="EMBL" id="MCY1595287.1"/>
    </source>
</evidence>
<feature type="domain" description="HTH LytTR-type" evidence="2">
    <location>
        <begin position="201"/>
        <end position="307"/>
    </location>
</feature>
<proteinExistence type="predicted"/>
<sequence length="308" mass="36550">MTEQILYINPNKRFNIPLNLTTIVTERQYQEDLLNYNQDNSSISFIDFEHPLPERLSVREIIKFWIKWFNSSYSVEEILKLFHLNEQSRHWVKNINHDVYKRLVLTQVLIHPHPHPTFIIKEPLQNLSINGTQLVISLLKKFGKSSSILVLTNNTKEALLITDCCYRLNRDIIKPISTFEDNHSKVQEDDYAVKNLKLRRLVVKTREKTLFIDPIDIDFIESQNGKVIIYINNEEYVYDDTLQSISDKVEPYGFYRCHRSYIVNLQKVSEVISWSKNNYSIRLNHDKDTLVPLSRQKSKDIERFFDIS</sequence>
<dbReference type="InterPro" id="IPR012046">
    <property type="entry name" value="LytTR_ABC"/>
</dbReference>
<gene>
    <name evidence="3" type="ORF">NW112_08570</name>
</gene>
<dbReference type="SMART" id="SM00850">
    <property type="entry name" value="LytTR"/>
    <property type="match status" value="1"/>
</dbReference>
<dbReference type="PANTHER" id="PTHR37299:SF1">
    <property type="entry name" value="STAGE 0 SPORULATION PROTEIN A HOMOLOG"/>
    <property type="match status" value="1"/>
</dbReference>
<organism evidence="3 4">
    <name type="scientific">Staphylococcus pettenkoferi</name>
    <dbReference type="NCBI Taxonomy" id="170573"/>
    <lineage>
        <taxon>Bacteria</taxon>
        <taxon>Bacillati</taxon>
        <taxon>Bacillota</taxon>
        <taxon>Bacilli</taxon>
        <taxon>Bacillales</taxon>
        <taxon>Staphylococcaceae</taxon>
        <taxon>Staphylococcus</taxon>
    </lineage>
</organism>
<dbReference type="Gene3D" id="3.40.50.300">
    <property type="entry name" value="P-loop containing nucleotide triphosphate hydrolases"/>
    <property type="match status" value="1"/>
</dbReference>
<dbReference type="AlphaFoldDB" id="A0A9Q4H050"/>
<evidence type="ECO:0000313" key="4">
    <source>
        <dbReference type="Proteomes" id="UP001081438"/>
    </source>
</evidence>
<dbReference type="RefSeq" id="WP_145468139.1">
    <property type="nucleotide sequence ID" value="NZ_JANSKS010000048.1"/>
</dbReference>
<dbReference type="InterPro" id="IPR007492">
    <property type="entry name" value="LytTR_DNA-bd_dom"/>
</dbReference>
<dbReference type="PIRSF" id="PIRSF036612">
    <property type="entry name" value="ABC_ATP_LytTR"/>
    <property type="match status" value="1"/>
</dbReference>
<protein>
    <submittedName>
        <fullName evidence="3">LytTR family transcriptional regulator</fullName>
    </submittedName>
</protein>
<evidence type="ECO:0000259" key="2">
    <source>
        <dbReference type="PROSITE" id="PS50930"/>
    </source>
</evidence>
<comment type="subcellular location">
    <subcellularLocation>
        <location evidence="1">Cytoplasm</location>
    </subcellularLocation>
</comment>
<dbReference type="PROSITE" id="PS50930">
    <property type="entry name" value="HTH_LYTTR"/>
    <property type="match status" value="1"/>
</dbReference>
<dbReference type="Proteomes" id="UP001081438">
    <property type="component" value="Unassembled WGS sequence"/>
</dbReference>
<evidence type="ECO:0000256" key="1">
    <source>
        <dbReference type="ARBA" id="ARBA00004496"/>
    </source>
</evidence>
<dbReference type="GO" id="GO:0000156">
    <property type="term" value="F:phosphorelay response regulator activity"/>
    <property type="evidence" value="ECO:0007669"/>
    <property type="project" value="InterPro"/>
</dbReference>
<dbReference type="GO" id="GO:0005737">
    <property type="term" value="C:cytoplasm"/>
    <property type="evidence" value="ECO:0007669"/>
    <property type="project" value="UniProtKB-SubCell"/>
</dbReference>
<reference evidence="3" key="1">
    <citation type="journal article" date="2022" name="Int. J. Mol. Sci.">
        <title>Phenotypic and genotypic virulence characterisation of Staphylococcus pettenkoferi strains isolated from human bloodstream and diabetic foot infections.</title>
        <authorList>
            <person name="Magnan C."/>
        </authorList>
    </citation>
    <scope>NUCLEOTIDE SEQUENCE</scope>
    <source>
        <strain evidence="3">NSP020P</strain>
    </source>
</reference>
<dbReference type="Gene3D" id="2.40.50.1020">
    <property type="entry name" value="LytTr DNA-binding domain"/>
    <property type="match status" value="1"/>
</dbReference>
<dbReference type="InterPro" id="IPR046947">
    <property type="entry name" value="LytR-like"/>
</dbReference>
<dbReference type="InterPro" id="IPR027417">
    <property type="entry name" value="P-loop_NTPase"/>
</dbReference>
<name>A0A9Q4H050_9STAP</name>
<dbReference type="GO" id="GO:0003677">
    <property type="term" value="F:DNA binding"/>
    <property type="evidence" value="ECO:0007669"/>
    <property type="project" value="InterPro"/>
</dbReference>
<dbReference type="PANTHER" id="PTHR37299">
    <property type="entry name" value="TRANSCRIPTIONAL REGULATOR-RELATED"/>
    <property type="match status" value="1"/>
</dbReference>